<proteinExistence type="predicted"/>
<dbReference type="GO" id="GO:0016740">
    <property type="term" value="F:transferase activity"/>
    <property type="evidence" value="ECO:0007669"/>
    <property type="project" value="UniProtKB-KW"/>
</dbReference>
<name>A0A0J1BGF7_RHOIS</name>
<dbReference type="AlphaFoldDB" id="A0A0J1BGF7"/>
<dbReference type="Proteomes" id="UP000036367">
    <property type="component" value="Unassembled WGS sequence"/>
</dbReference>
<organism evidence="1 2">
    <name type="scientific">Rhodopirellula islandica</name>
    <dbReference type="NCBI Taxonomy" id="595434"/>
    <lineage>
        <taxon>Bacteria</taxon>
        <taxon>Pseudomonadati</taxon>
        <taxon>Planctomycetota</taxon>
        <taxon>Planctomycetia</taxon>
        <taxon>Pirellulales</taxon>
        <taxon>Pirellulaceae</taxon>
        <taxon>Rhodopirellula</taxon>
    </lineage>
</organism>
<sequence length="180" mass="19958">MSTHSLHIVTGAAGVGKSTFGKALATKLAACLLDSDTVTEPVVRAGLKAAGMDHTDRDSPEYKRLFRDAVYECLFDTAAENLSHVSVVIVGPFTRELRNVDWPEQLRDRLDVAPTIWYLTCDDEVRRQRIQLRGNPRDQAKLVDWNQHVRDAPPAVPAFEVKRVDTSQSGEEDCIPSNGS</sequence>
<dbReference type="PATRIC" id="fig|595434.4.peg.2150"/>
<dbReference type="Gene3D" id="3.40.50.300">
    <property type="entry name" value="P-loop containing nucleotide triphosphate hydrolases"/>
    <property type="match status" value="1"/>
</dbReference>
<dbReference type="InterPro" id="IPR027417">
    <property type="entry name" value="P-loop_NTPase"/>
</dbReference>
<comment type="caution">
    <text evidence="1">The sequence shown here is derived from an EMBL/GenBank/DDBJ whole genome shotgun (WGS) entry which is preliminary data.</text>
</comment>
<keyword evidence="2" id="KW-1185">Reference proteome</keyword>
<gene>
    <name evidence="1" type="ORF">RISK_002250</name>
</gene>
<reference evidence="1" key="1">
    <citation type="submission" date="2015-05" db="EMBL/GenBank/DDBJ databases">
        <title>Permanent draft genome of Rhodopirellula islandicus K833.</title>
        <authorList>
            <person name="Kizina J."/>
            <person name="Richter M."/>
            <person name="Glockner F.O."/>
            <person name="Harder J."/>
        </authorList>
    </citation>
    <scope>NUCLEOTIDE SEQUENCE [LARGE SCALE GENOMIC DNA]</scope>
    <source>
        <strain evidence="1">K833</strain>
    </source>
</reference>
<evidence type="ECO:0000313" key="1">
    <source>
        <dbReference type="EMBL" id="KLU05618.1"/>
    </source>
</evidence>
<protein>
    <submittedName>
        <fullName evidence="1">Phosphate butyryltransferase</fullName>
    </submittedName>
</protein>
<dbReference type="OrthoDB" id="198115at2"/>
<dbReference type="SUPFAM" id="SSF52540">
    <property type="entry name" value="P-loop containing nucleoside triphosphate hydrolases"/>
    <property type="match status" value="1"/>
</dbReference>
<dbReference type="Pfam" id="PF13671">
    <property type="entry name" value="AAA_33"/>
    <property type="match status" value="1"/>
</dbReference>
<evidence type="ECO:0000313" key="2">
    <source>
        <dbReference type="Proteomes" id="UP000036367"/>
    </source>
</evidence>
<dbReference type="EMBL" id="LECT01000017">
    <property type="protein sequence ID" value="KLU05618.1"/>
    <property type="molecule type" value="Genomic_DNA"/>
</dbReference>
<dbReference type="RefSeq" id="WP_047813957.1">
    <property type="nucleotide sequence ID" value="NZ_LECT01000017.1"/>
</dbReference>
<accession>A0A0J1BGF7</accession>